<dbReference type="EMBL" id="FNLO01000004">
    <property type="protein sequence ID" value="SDV48105.1"/>
    <property type="molecule type" value="Genomic_DNA"/>
</dbReference>
<evidence type="ECO:0000313" key="2">
    <source>
        <dbReference type="Proteomes" id="UP000243719"/>
    </source>
</evidence>
<evidence type="ECO:0000313" key="1">
    <source>
        <dbReference type="EMBL" id="SDV48105.1"/>
    </source>
</evidence>
<protein>
    <submittedName>
        <fullName evidence="1">Uncharacterized protein</fullName>
    </submittedName>
</protein>
<dbReference type="STRING" id="1770053.SAMN05216551_104164"/>
<dbReference type="Proteomes" id="UP000243719">
    <property type="component" value="Unassembled WGS sequence"/>
</dbReference>
<accession>A0A1H2PN56</accession>
<gene>
    <name evidence="1" type="ORF">SAMN05216551_104164</name>
</gene>
<keyword evidence="2" id="KW-1185">Reference proteome</keyword>
<proteinExistence type="predicted"/>
<name>A0A1H2PN56_9BURK</name>
<sequence length="76" mass="8517">MTIARHHTRSSGPAADALREAFRLSCELPQPRRSDIMRLAVHTKVQPEGMPCDVLGNELVKGLDRNDRIKLRGITI</sequence>
<organism evidence="1 2">
    <name type="scientific">Chitinasiproducens palmae</name>
    <dbReference type="NCBI Taxonomy" id="1770053"/>
    <lineage>
        <taxon>Bacteria</taxon>
        <taxon>Pseudomonadati</taxon>
        <taxon>Pseudomonadota</taxon>
        <taxon>Betaproteobacteria</taxon>
        <taxon>Burkholderiales</taxon>
        <taxon>Burkholderiaceae</taxon>
        <taxon>Chitinasiproducens</taxon>
    </lineage>
</organism>
<reference evidence="2" key="1">
    <citation type="submission" date="2016-09" db="EMBL/GenBank/DDBJ databases">
        <authorList>
            <person name="Varghese N."/>
            <person name="Submissions S."/>
        </authorList>
    </citation>
    <scope>NUCLEOTIDE SEQUENCE [LARGE SCALE GENOMIC DNA]</scope>
    <source>
        <strain evidence="2">JS23</strain>
    </source>
</reference>
<dbReference type="AlphaFoldDB" id="A0A1H2PN56"/>